<evidence type="ECO:0000313" key="2">
    <source>
        <dbReference type="Proteomes" id="UP000054618"/>
    </source>
</evidence>
<dbReference type="AlphaFoldDB" id="A0A0W0Y077"/>
<proteinExistence type="predicted"/>
<organism evidence="1 2">
    <name type="scientific">Legionella quinlivanii</name>
    <dbReference type="NCBI Taxonomy" id="45073"/>
    <lineage>
        <taxon>Bacteria</taxon>
        <taxon>Pseudomonadati</taxon>
        <taxon>Pseudomonadota</taxon>
        <taxon>Gammaproteobacteria</taxon>
        <taxon>Legionellales</taxon>
        <taxon>Legionellaceae</taxon>
        <taxon>Legionella</taxon>
    </lineage>
</organism>
<gene>
    <name evidence="1" type="ORF">Lqui_1375</name>
</gene>
<keyword evidence="2" id="KW-1185">Reference proteome</keyword>
<dbReference type="RefSeq" id="WP_103989289.1">
    <property type="nucleotide sequence ID" value="NZ_CAAAIK010000005.1"/>
</dbReference>
<sequence>MINEQQENLIKSNMRKTRSLNPGAINSDWLIKFNKGNKALPLGAANYDALCKAADKEIGIPWKKQKSWFKYREFEINMRDYAPLKNEGEVKAAGAPVLR</sequence>
<comment type="caution">
    <text evidence="1">The sequence shown here is derived from an EMBL/GenBank/DDBJ whole genome shotgun (WGS) entry which is preliminary data.</text>
</comment>
<dbReference type="EMBL" id="LNYS01000008">
    <property type="protein sequence ID" value="KTD50050.1"/>
    <property type="molecule type" value="Genomic_DNA"/>
</dbReference>
<name>A0A0W0Y077_9GAMM</name>
<dbReference type="PATRIC" id="fig|45073.5.peg.1450"/>
<accession>A0A0W0Y077</accession>
<dbReference type="Proteomes" id="UP000054618">
    <property type="component" value="Unassembled WGS sequence"/>
</dbReference>
<protein>
    <submittedName>
        <fullName evidence="1">Uncharacterized protein</fullName>
    </submittedName>
</protein>
<evidence type="ECO:0000313" key="1">
    <source>
        <dbReference type="EMBL" id="KTD50050.1"/>
    </source>
</evidence>
<reference evidence="1 2" key="1">
    <citation type="submission" date="2015-11" db="EMBL/GenBank/DDBJ databases">
        <title>Genomic analysis of 38 Legionella species identifies large and diverse effector repertoires.</title>
        <authorList>
            <person name="Burstein D."/>
            <person name="Amaro F."/>
            <person name="Zusman T."/>
            <person name="Lifshitz Z."/>
            <person name="Cohen O."/>
            <person name="Gilbert J.A."/>
            <person name="Pupko T."/>
            <person name="Shuman H.A."/>
            <person name="Segal G."/>
        </authorList>
    </citation>
    <scope>NUCLEOTIDE SEQUENCE [LARGE SCALE GENOMIC DNA]</scope>
    <source>
        <strain evidence="1 2">CDC#1442-AUS-E</strain>
    </source>
</reference>
<dbReference type="OrthoDB" id="5653526at2"/>